<dbReference type="OMA" id="NICHCPP"/>
<keyword evidence="3" id="KW-1185">Reference proteome</keyword>
<reference evidence="2" key="1">
    <citation type="submission" date="2015-04" db="UniProtKB">
        <authorList>
            <consortium name="EnsemblPlants"/>
        </authorList>
    </citation>
    <scope>IDENTIFICATION</scope>
    <source>
        <strain evidence="2">SL10</strain>
    </source>
</reference>
<dbReference type="AlphaFoldDB" id="A0A0E0JBY2"/>
<feature type="region of interest" description="Disordered" evidence="1">
    <location>
        <begin position="75"/>
        <end position="94"/>
    </location>
</feature>
<evidence type="ECO:0000313" key="3">
    <source>
        <dbReference type="Proteomes" id="UP000006591"/>
    </source>
</evidence>
<evidence type="ECO:0000256" key="1">
    <source>
        <dbReference type="SAM" id="MobiDB-lite"/>
    </source>
</evidence>
<organism evidence="2">
    <name type="scientific">Oryza nivara</name>
    <name type="common">Indian wild rice</name>
    <name type="synonym">Oryza sativa f. spontanea</name>
    <dbReference type="NCBI Taxonomy" id="4536"/>
    <lineage>
        <taxon>Eukaryota</taxon>
        <taxon>Viridiplantae</taxon>
        <taxon>Streptophyta</taxon>
        <taxon>Embryophyta</taxon>
        <taxon>Tracheophyta</taxon>
        <taxon>Spermatophyta</taxon>
        <taxon>Magnoliopsida</taxon>
        <taxon>Liliopsida</taxon>
        <taxon>Poales</taxon>
        <taxon>Poaceae</taxon>
        <taxon>BOP clade</taxon>
        <taxon>Oryzoideae</taxon>
        <taxon>Oryzeae</taxon>
        <taxon>Oryzinae</taxon>
        <taxon>Oryza</taxon>
    </lineage>
</organism>
<dbReference type="PANTHER" id="PTHR34724:SF2">
    <property type="entry name" value="OS12G0596101 PROTEIN"/>
    <property type="match status" value="1"/>
</dbReference>
<sequence>MKTRGTYPKEHPNICHCPPRTKGAPEEEHRMCFKVECSKCGKFTWNGCGKHVASVYDGIEKGKHCTCKPWPGVDTKADGSTSNPKEGVRDPLNNERAPDVVCATLDIKA</sequence>
<dbReference type="PANTHER" id="PTHR34724">
    <property type="entry name" value="OS12G0596101 PROTEIN"/>
    <property type="match status" value="1"/>
</dbReference>
<name>A0A0E0JBY2_ORYNI</name>
<dbReference type="Proteomes" id="UP000006591">
    <property type="component" value="Chromosome 12"/>
</dbReference>
<reference evidence="2" key="2">
    <citation type="submission" date="2018-04" db="EMBL/GenBank/DDBJ databases">
        <title>OnivRS2 (Oryza nivara Reference Sequence Version 2).</title>
        <authorList>
            <person name="Zhang J."/>
            <person name="Kudrna D."/>
            <person name="Lee S."/>
            <person name="Talag J."/>
            <person name="Rajasekar S."/>
            <person name="Welchert J."/>
            <person name="Hsing Y.-I."/>
            <person name="Wing R.A."/>
        </authorList>
    </citation>
    <scope>NUCLEOTIDE SEQUENCE [LARGE SCALE GENOMIC DNA]</scope>
    <source>
        <strain evidence="2">SL10</strain>
    </source>
</reference>
<dbReference type="HOGENOM" id="CLU_174331_0_0_1"/>
<proteinExistence type="predicted"/>
<accession>A0A0E0JBY2</accession>
<dbReference type="Gramene" id="ONIVA12G16430.1">
    <property type="protein sequence ID" value="ONIVA12G16430.1"/>
    <property type="gene ID" value="ONIVA12G16430"/>
</dbReference>
<dbReference type="STRING" id="4536.A0A0E0JBY2"/>
<dbReference type="EnsemblPlants" id="ONIVA12G16430.1">
    <property type="protein sequence ID" value="ONIVA12G16430.1"/>
    <property type="gene ID" value="ONIVA12G16430"/>
</dbReference>
<evidence type="ECO:0000313" key="2">
    <source>
        <dbReference type="EnsemblPlants" id="ONIVA12G16430.1"/>
    </source>
</evidence>
<protein>
    <submittedName>
        <fullName evidence="2">Uncharacterized protein</fullName>
    </submittedName>
</protein>
<dbReference type="eggNOG" id="ENOG502SCRY">
    <property type="taxonomic scope" value="Eukaryota"/>
</dbReference>